<evidence type="ECO:0000313" key="3">
    <source>
        <dbReference type="EMBL" id="KAK0318107.1"/>
    </source>
</evidence>
<evidence type="ECO:0000256" key="1">
    <source>
        <dbReference type="SAM" id="MobiDB-lite"/>
    </source>
</evidence>
<protein>
    <submittedName>
        <fullName evidence="3">Uncharacterized protein</fullName>
    </submittedName>
</protein>
<dbReference type="Proteomes" id="UP001168146">
    <property type="component" value="Unassembled WGS sequence"/>
</dbReference>
<dbReference type="EMBL" id="JASUXU010000038">
    <property type="protein sequence ID" value="KAK0318107.1"/>
    <property type="molecule type" value="Genomic_DNA"/>
</dbReference>
<accession>A0AAN6FGR3</accession>
<feature type="compositionally biased region" description="Pro residues" evidence="1">
    <location>
        <begin position="98"/>
        <end position="107"/>
    </location>
</feature>
<dbReference type="AlphaFoldDB" id="A0AAN6FGR3"/>
<evidence type="ECO:0000256" key="2">
    <source>
        <dbReference type="SAM" id="Phobius"/>
    </source>
</evidence>
<proteinExistence type="predicted"/>
<comment type="caution">
    <text evidence="3">The sequence shown here is derived from an EMBL/GenBank/DDBJ whole genome shotgun (WGS) entry which is preliminary data.</text>
</comment>
<keyword evidence="2" id="KW-0812">Transmembrane</keyword>
<keyword evidence="2" id="KW-0472">Membrane</keyword>
<evidence type="ECO:0000313" key="4">
    <source>
        <dbReference type="Proteomes" id="UP001168146"/>
    </source>
</evidence>
<reference evidence="3" key="1">
    <citation type="submission" date="2021-12" db="EMBL/GenBank/DDBJ databases">
        <title>Black yeast isolated from Biological Soil Crust.</title>
        <authorList>
            <person name="Kurbessoian T."/>
        </authorList>
    </citation>
    <scope>NUCLEOTIDE SEQUENCE</scope>
    <source>
        <strain evidence="3">CCFEE 5208</strain>
    </source>
</reference>
<feature type="region of interest" description="Disordered" evidence="1">
    <location>
        <begin position="43"/>
        <end position="108"/>
    </location>
</feature>
<dbReference type="GO" id="GO:0006487">
    <property type="term" value="P:protein N-linked glycosylation"/>
    <property type="evidence" value="ECO:0007669"/>
    <property type="project" value="TreeGrafter"/>
</dbReference>
<name>A0AAN6FGR3_9PEZI</name>
<gene>
    <name evidence="3" type="ORF">LTR82_010806</name>
</gene>
<dbReference type="GO" id="GO:0046921">
    <property type="term" value="F:alpha-(1-&gt;6)-fucosyltransferase activity"/>
    <property type="evidence" value="ECO:0007669"/>
    <property type="project" value="TreeGrafter"/>
</dbReference>
<keyword evidence="2" id="KW-1133">Transmembrane helix</keyword>
<dbReference type="PANTHER" id="PTHR13132:SF29">
    <property type="entry name" value="ALPHA-(1,6)-FUCOSYLTRANSFERASE"/>
    <property type="match status" value="1"/>
</dbReference>
<feature type="compositionally biased region" description="Basic and acidic residues" evidence="1">
    <location>
        <begin position="48"/>
        <end position="68"/>
    </location>
</feature>
<organism evidence="3 4">
    <name type="scientific">Friedmanniomyces endolithicus</name>
    <dbReference type="NCBI Taxonomy" id="329885"/>
    <lineage>
        <taxon>Eukaryota</taxon>
        <taxon>Fungi</taxon>
        <taxon>Dikarya</taxon>
        <taxon>Ascomycota</taxon>
        <taxon>Pezizomycotina</taxon>
        <taxon>Dothideomycetes</taxon>
        <taxon>Dothideomycetidae</taxon>
        <taxon>Mycosphaerellales</taxon>
        <taxon>Teratosphaeriaceae</taxon>
        <taxon>Friedmanniomyces</taxon>
    </lineage>
</organism>
<feature type="transmembrane region" description="Helical" evidence="2">
    <location>
        <begin position="122"/>
        <end position="140"/>
    </location>
</feature>
<dbReference type="PANTHER" id="PTHR13132">
    <property type="entry name" value="ALPHA- 1,6 -FUCOSYLTRANSFERASE"/>
    <property type="match status" value="1"/>
</dbReference>
<sequence length="649" mass="71498">MHACRVARALPSCPALRPLRVRKCLQYGSLLWRDLATIPPPTSVSFTRDGRRVRPDSKSGTKMRDRRNTILSVSSFSTTGSTHSGRSSLSEKVGLSPPDSPTLPPPVTRENRRIIRFSRLTLIKLLAGIITLLLLLRALLCWPQNVIKPSNAGHILDNGPATSGAHRNQSGSVIVRDTSGRSKWTVSIPENSSFPLDDTQYADICSEGEVLREVLVRKTRIGRLLSLTRRTGYYTRDWTYLNPSAFGAIGASSPVVPNDKVAKMCSTSLTFALDANEASFGKSMLMLWLSYGLAKREGRAFFIDDTQWAYGEYALYFAPPPDQGCAPPPKHHIVPCPHQTKHLLVSAGTAEWTFGTLFDREFAARDTGPGMRYKRVFDMVRKGYEDLFALIGVDAAYAQTRIAELHSEASAHASPVVAMHIRRGDLHPHEQQYSGDYLPLERYVAGARSLLRSLRSKRKSNTTNDRYESTLDLDSDSTQPPLLLASDDPDILTSSSLAHATSPLTVQRAQERIQLATKATLDRTSPVEPLREPGSAYVKHIDENSGWEGGFFSALFYSLGNTQASTLKRPSQVSGSADARSEQAMRMRELVGRAYLLDLAVLGESDGVVCAVSSAACRVLGVMMGWDAVRDGRWMNVDDGRPWSWDGSG</sequence>
<feature type="compositionally biased region" description="Low complexity" evidence="1">
    <location>
        <begin position="72"/>
        <end position="90"/>
    </location>
</feature>
<feature type="region of interest" description="Disordered" evidence="1">
    <location>
        <begin position="455"/>
        <end position="488"/>
    </location>
</feature>